<dbReference type="STRING" id="90262.A0A1X2IJJ9"/>
<dbReference type="InterPro" id="IPR052289">
    <property type="entry name" value="Calcyclin-binding_UBL-bridge"/>
</dbReference>
<dbReference type="InterPro" id="IPR007052">
    <property type="entry name" value="CS_dom"/>
</dbReference>
<dbReference type="PROSITE" id="PS51203">
    <property type="entry name" value="CS"/>
    <property type="match status" value="1"/>
</dbReference>
<accession>A0A1X2IJJ9</accession>
<dbReference type="InterPro" id="IPR008978">
    <property type="entry name" value="HSP20-like_chaperone"/>
</dbReference>
<name>A0A1X2IJJ9_9FUNG</name>
<dbReference type="OrthoDB" id="164025at2759"/>
<dbReference type="PANTHER" id="PTHR13164">
    <property type="entry name" value="CALICYLIN BINDING PROTEIN"/>
    <property type="match status" value="1"/>
</dbReference>
<reference evidence="3 4" key="1">
    <citation type="submission" date="2016-07" db="EMBL/GenBank/DDBJ databases">
        <title>Pervasive Adenine N6-methylation of Active Genes in Fungi.</title>
        <authorList>
            <consortium name="DOE Joint Genome Institute"/>
            <person name="Mondo S.J."/>
            <person name="Dannebaum R.O."/>
            <person name="Kuo R.C."/>
            <person name="Labutti K."/>
            <person name="Haridas S."/>
            <person name="Kuo A."/>
            <person name="Salamov A."/>
            <person name="Ahrendt S.R."/>
            <person name="Lipzen A."/>
            <person name="Sullivan W."/>
            <person name="Andreopoulos W.B."/>
            <person name="Clum A."/>
            <person name="Lindquist E."/>
            <person name="Daum C."/>
            <person name="Ramamoorthy G.K."/>
            <person name="Gryganskyi A."/>
            <person name="Culley D."/>
            <person name="Magnuson J.K."/>
            <person name="James T.Y."/>
            <person name="O'Malley M.A."/>
            <person name="Stajich J.E."/>
            <person name="Spatafora J.W."/>
            <person name="Visel A."/>
            <person name="Grigoriev I.V."/>
        </authorList>
    </citation>
    <scope>NUCLEOTIDE SEQUENCE [LARGE SCALE GENOMIC DNA]</scope>
    <source>
        <strain evidence="3 4">NRRL 1336</strain>
    </source>
</reference>
<organism evidence="3 4">
    <name type="scientific">Absidia repens</name>
    <dbReference type="NCBI Taxonomy" id="90262"/>
    <lineage>
        <taxon>Eukaryota</taxon>
        <taxon>Fungi</taxon>
        <taxon>Fungi incertae sedis</taxon>
        <taxon>Mucoromycota</taxon>
        <taxon>Mucoromycotina</taxon>
        <taxon>Mucoromycetes</taxon>
        <taxon>Mucorales</taxon>
        <taxon>Cunninghamellaceae</taxon>
        <taxon>Absidia</taxon>
    </lineage>
</organism>
<protein>
    <recommendedName>
        <fullName evidence="2">CS domain-containing protein</fullName>
    </recommendedName>
</protein>
<gene>
    <name evidence="3" type="ORF">BCR42DRAFT_412325</name>
</gene>
<feature type="region of interest" description="Disordered" evidence="1">
    <location>
        <begin position="156"/>
        <end position="192"/>
    </location>
</feature>
<feature type="domain" description="CS" evidence="2">
    <location>
        <begin position="5"/>
        <end position="99"/>
    </location>
</feature>
<evidence type="ECO:0000313" key="4">
    <source>
        <dbReference type="Proteomes" id="UP000193560"/>
    </source>
</evidence>
<comment type="caution">
    <text evidence="3">The sequence shown here is derived from an EMBL/GenBank/DDBJ whole genome shotgun (WGS) entry which is preliminary data.</text>
</comment>
<dbReference type="GO" id="GO:0005634">
    <property type="term" value="C:nucleus"/>
    <property type="evidence" value="ECO:0007669"/>
    <property type="project" value="TreeGrafter"/>
</dbReference>
<dbReference type="AlphaFoldDB" id="A0A1X2IJJ9"/>
<feature type="compositionally biased region" description="Low complexity" evidence="1">
    <location>
        <begin position="182"/>
        <end position="192"/>
    </location>
</feature>
<feature type="compositionally biased region" description="Polar residues" evidence="1">
    <location>
        <begin position="161"/>
        <end position="173"/>
    </location>
</feature>
<dbReference type="Pfam" id="PF04969">
    <property type="entry name" value="CS"/>
    <property type="match status" value="1"/>
</dbReference>
<dbReference type="Proteomes" id="UP000193560">
    <property type="component" value="Unassembled WGS sequence"/>
</dbReference>
<keyword evidence="4" id="KW-1185">Reference proteome</keyword>
<dbReference type="SUPFAM" id="SSF49764">
    <property type="entry name" value="HSP20-like chaperones"/>
    <property type="match status" value="1"/>
</dbReference>
<feature type="region of interest" description="Disordered" evidence="1">
    <location>
        <begin position="114"/>
        <end position="133"/>
    </location>
</feature>
<proteinExistence type="predicted"/>
<evidence type="ECO:0000313" key="3">
    <source>
        <dbReference type="EMBL" id="ORZ17697.1"/>
    </source>
</evidence>
<evidence type="ECO:0000259" key="2">
    <source>
        <dbReference type="PROSITE" id="PS51203"/>
    </source>
</evidence>
<dbReference type="Gene3D" id="2.60.40.790">
    <property type="match status" value="1"/>
</dbReference>
<dbReference type="PANTHER" id="PTHR13164:SF3">
    <property type="entry name" value="CALCYCLIN-BINDING PROTEIN"/>
    <property type="match status" value="1"/>
</dbReference>
<sequence length="192" mass="21654">MQTIYVTSGYGWDQSDKTIILYIPIPKANELKKEKCTLSVQARILQFDADDHQGANYSFKISNLCGDLVPSVSEIKFKSNKVILHLQKKEVGKHWNDIKMKRISDVYNQMQRRIDASDNGKSNQRKKDMEGYGLPSFQDAIKGAFINASPTVRQAAEKMLSEQQQSNPQSTLNPFDIADLVSSRSSSLPHSN</sequence>
<dbReference type="EMBL" id="MCGE01000009">
    <property type="protein sequence ID" value="ORZ17697.1"/>
    <property type="molecule type" value="Genomic_DNA"/>
</dbReference>
<evidence type="ECO:0000256" key="1">
    <source>
        <dbReference type="SAM" id="MobiDB-lite"/>
    </source>
</evidence>